<accession>A0ABQ9DX90</accession>
<dbReference type="Gene3D" id="2.60.40.4100">
    <property type="entry name" value="Zona pellucida, ZP-C domain"/>
    <property type="match status" value="1"/>
</dbReference>
<dbReference type="EMBL" id="WHWB01032092">
    <property type="protein sequence ID" value="KAJ7427037.1"/>
    <property type="molecule type" value="Genomic_DNA"/>
</dbReference>
<dbReference type="Proteomes" id="UP001145742">
    <property type="component" value="Unassembled WGS sequence"/>
</dbReference>
<proteinExistence type="predicted"/>
<organism evidence="1 2">
    <name type="scientific">Willisornis vidua</name>
    <name type="common">Xingu scale-backed antbird</name>
    <dbReference type="NCBI Taxonomy" id="1566151"/>
    <lineage>
        <taxon>Eukaryota</taxon>
        <taxon>Metazoa</taxon>
        <taxon>Chordata</taxon>
        <taxon>Craniata</taxon>
        <taxon>Vertebrata</taxon>
        <taxon>Euteleostomi</taxon>
        <taxon>Archelosauria</taxon>
        <taxon>Archosauria</taxon>
        <taxon>Dinosauria</taxon>
        <taxon>Saurischia</taxon>
        <taxon>Theropoda</taxon>
        <taxon>Coelurosauria</taxon>
        <taxon>Aves</taxon>
        <taxon>Neognathae</taxon>
        <taxon>Neoaves</taxon>
        <taxon>Telluraves</taxon>
        <taxon>Australaves</taxon>
        <taxon>Passeriformes</taxon>
        <taxon>Thamnophilidae</taxon>
        <taxon>Willisornis</taxon>
    </lineage>
</organism>
<gene>
    <name evidence="1" type="ORF">WISP_10183</name>
</gene>
<evidence type="ECO:0000313" key="2">
    <source>
        <dbReference type="Proteomes" id="UP001145742"/>
    </source>
</evidence>
<keyword evidence="2" id="KW-1185">Reference proteome</keyword>
<name>A0ABQ9DX90_9PASS</name>
<comment type="caution">
    <text evidence="1">The sequence shown here is derived from an EMBL/GenBank/DDBJ whole genome shotgun (WGS) entry which is preliminary data.</text>
</comment>
<reference evidence="1" key="1">
    <citation type="submission" date="2019-10" db="EMBL/GenBank/DDBJ databases">
        <authorList>
            <person name="Soares A.E.R."/>
            <person name="Aleixo A."/>
            <person name="Schneider P."/>
            <person name="Miyaki C.Y."/>
            <person name="Schneider M.P."/>
            <person name="Mello C."/>
            <person name="Vasconcelos A.T.R."/>
        </authorList>
    </citation>
    <scope>NUCLEOTIDE SEQUENCE</scope>
    <source>
        <tissue evidence="1">Muscle</tissue>
    </source>
</reference>
<sequence length="174" mass="18616">MVTAPVVFSDMGTGEIPAHPSSEEPTMNFTLRLLDGDPSATGQPLVLSSGSVIHLEASVHFSPSFSMKIHVDQCYGTITEQLGHSRKVFMVVNSRGCLHGDKLGNVSVQHQRGSSALQLSILAPTPEGEPEQEELLLVVVCGCHHGMGTCHYTDKPHVLQLLPGPVWGRVAASE</sequence>
<evidence type="ECO:0000313" key="1">
    <source>
        <dbReference type="EMBL" id="KAJ7427037.1"/>
    </source>
</evidence>
<protein>
    <submittedName>
        <fullName evidence="1">Zona pellucida sperm-binding protein 3-like protein</fullName>
    </submittedName>
</protein>
<dbReference type="InterPro" id="IPR042235">
    <property type="entry name" value="ZP-C_dom"/>
</dbReference>